<dbReference type="EMBL" id="LR134162">
    <property type="protein sequence ID" value="VEB01115.1"/>
    <property type="molecule type" value="Genomic_DNA"/>
</dbReference>
<gene>
    <name evidence="2" type="ORF">NCTC13635_01818</name>
</gene>
<reference evidence="2 3" key="1">
    <citation type="submission" date="2018-12" db="EMBL/GenBank/DDBJ databases">
        <authorList>
            <consortium name="Pathogen Informatics"/>
        </authorList>
    </citation>
    <scope>NUCLEOTIDE SEQUENCE [LARGE SCALE GENOMIC DNA]</scope>
    <source>
        <strain evidence="2 3">NCTC13635</strain>
    </source>
</reference>
<proteinExistence type="predicted"/>
<feature type="transmembrane region" description="Helical" evidence="1">
    <location>
        <begin position="17"/>
        <end position="36"/>
    </location>
</feature>
<keyword evidence="1" id="KW-1133">Transmembrane helix</keyword>
<accession>A0A3S4GWJ1</accession>
<sequence length="66" mass="7152">MVKIRGVQVVKEQTADAALLLAVLEIEVIIAPFFIARIDFLAERQTQIAGGTMPVDGILFKAVVRG</sequence>
<name>A0A3S4GWJ1_KLEPN</name>
<evidence type="ECO:0000313" key="2">
    <source>
        <dbReference type="EMBL" id="VEB01115.1"/>
    </source>
</evidence>
<evidence type="ECO:0000313" key="3">
    <source>
        <dbReference type="Proteomes" id="UP000282433"/>
    </source>
</evidence>
<keyword evidence="1" id="KW-0472">Membrane</keyword>
<keyword evidence="1" id="KW-0812">Transmembrane</keyword>
<evidence type="ECO:0000256" key="1">
    <source>
        <dbReference type="SAM" id="Phobius"/>
    </source>
</evidence>
<protein>
    <submittedName>
        <fullName evidence="2">Uncharacterized protein</fullName>
    </submittedName>
</protein>
<dbReference type="Proteomes" id="UP000282433">
    <property type="component" value="Chromosome"/>
</dbReference>
<organism evidence="2 3">
    <name type="scientific">Klebsiella pneumoniae</name>
    <dbReference type="NCBI Taxonomy" id="573"/>
    <lineage>
        <taxon>Bacteria</taxon>
        <taxon>Pseudomonadati</taxon>
        <taxon>Pseudomonadota</taxon>
        <taxon>Gammaproteobacteria</taxon>
        <taxon>Enterobacterales</taxon>
        <taxon>Enterobacteriaceae</taxon>
        <taxon>Klebsiella/Raoultella group</taxon>
        <taxon>Klebsiella</taxon>
        <taxon>Klebsiella pneumoniae complex</taxon>
    </lineage>
</organism>
<dbReference type="AlphaFoldDB" id="A0A3S4GWJ1"/>